<accession>A0AA90P5S0</accession>
<name>A0AA90P5S0_9BACI</name>
<dbReference type="Proteomes" id="UP001178277">
    <property type="component" value="Unassembled WGS sequence"/>
</dbReference>
<protein>
    <submittedName>
        <fullName evidence="1">Uncharacterized protein</fullName>
    </submittedName>
</protein>
<dbReference type="RefSeq" id="WP_305162996.1">
    <property type="nucleotide sequence ID" value="NZ_JAUUTP010000061.1"/>
</dbReference>
<organism evidence="1 2">
    <name type="scientific">Peribacillus simplex</name>
    <dbReference type="NCBI Taxonomy" id="1478"/>
    <lineage>
        <taxon>Bacteria</taxon>
        <taxon>Bacillati</taxon>
        <taxon>Bacillota</taxon>
        <taxon>Bacilli</taxon>
        <taxon>Bacillales</taxon>
        <taxon>Bacillaceae</taxon>
        <taxon>Peribacillus</taxon>
    </lineage>
</organism>
<dbReference type="AlphaFoldDB" id="A0AA90P5S0"/>
<evidence type="ECO:0000313" key="2">
    <source>
        <dbReference type="Proteomes" id="UP001178277"/>
    </source>
</evidence>
<sequence>MSQSDGKILSGELAAIISCSMLGVGMLTLPRTLTEKIHSSDGWKLCHSGS</sequence>
<gene>
    <name evidence="1" type="ORF">Q8G35_27585</name>
</gene>
<dbReference type="EMBL" id="JAUUTP010000061">
    <property type="protein sequence ID" value="MDP1422016.1"/>
    <property type="molecule type" value="Genomic_DNA"/>
</dbReference>
<comment type="caution">
    <text evidence="1">The sequence shown here is derived from an EMBL/GenBank/DDBJ whole genome shotgun (WGS) entry which is preliminary data.</text>
</comment>
<reference evidence="1" key="1">
    <citation type="submission" date="2023-07" db="EMBL/GenBank/DDBJ databases">
        <title>Murine gut Bacillus species.</title>
        <authorList>
            <person name="Gutman E."/>
            <person name="Hashuel R."/>
            <person name="Litvak Y."/>
        </authorList>
    </citation>
    <scope>NUCLEOTIDE SEQUENCE</scope>
    <source>
        <strain evidence="1">RU283</strain>
    </source>
</reference>
<evidence type="ECO:0000313" key="1">
    <source>
        <dbReference type="EMBL" id="MDP1422016.1"/>
    </source>
</evidence>
<proteinExistence type="predicted"/>